<keyword evidence="2" id="KW-1185">Reference proteome</keyword>
<proteinExistence type="predicted"/>
<evidence type="ECO:0000313" key="1">
    <source>
        <dbReference type="EMBL" id="BBL35677.1"/>
    </source>
</evidence>
<dbReference type="InterPro" id="IPR013078">
    <property type="entry name" value="His_Pase_superF_clade-1"/>
</dbReference>
<dbReference type="Pfam" id="PF00300">
    <property type="entry name" value="His_Phos_1"/>
    <property type="match status" value="1"/>
</dbReference>
<dbReference type="SMART" id="SM00855">
    <property type="entry name" value="PGAM"/>
    <property type="match status" value="1"/>
</dbReference>
<accession>A0A4Y1YRP1</accession>
<dbReference type="EMBL" id="AP019755">
    <property type="protein sequence ID" value="BBL35677.1"/>
    <property type="molecule type" value="Genomic_DNA"/>
</dbReference>
<dbReference type="KEGG" id="nst:Nstercoris_01952"/>
<gene>
    <name evidence="1" type="ORF">Nstercoris_01952</name>
</gene>
<sequence length="152" mass="16782">MDLILWRHAEAEDLLPDAARALTAKGQKQAQKVAQWLKPRLPQDVRIIVSPAKRTQQTALALTTHFEISEQVGTGTTPYKVLNSIAWPEAEETVLIVGHQPTLGKIASLLLTGNDGGVSVRKGSIWWFSHKQKNDQENITLRAVMTPEIASV</sequence>
<evidence type="ECO:0008006" key="3">
    <source>
        <dbReference type="Google" id="ProtNLM"/>
    </source>
</evidence>
<dbReference type="AlphaFoldDB" id="A0A4Y1YRP1"/>
<dbReference type="Proteomes" id="UP000316473">
    <property type="component" value="Chromosome"/>
</dbReference>
<dbReference type="GO" id="GO:0101006">
    <property type="term" value="F:protein histidine phosphatase activity"/>
    <property type="evidence" value="ECO:0007669"/>
    <property type="project" value="InterPro"/>
</dbReference>
<reference evidence="1 2" key="1">
    <citation type="submission" date="2019-06" db="EMBL/GenBank/DDBJ databases">
        <title>Nitrosomonas stercoris KYUHI-S whole genome shotgun sequence.</title>
        <authorList>
            <person name="Nakagawa T."/>
            <person name="Tsuchiya Y."/>
            <person name="Takahashi R."/>
        </authorList>
    </citation>
    <scope>NUCLEOTIDE SEQUENCE [LARGE SCALE GENOMIC DNA]</scope>
    <source>
        <strain evidence="1 2">KYUHI-S</strain>
    </source>
</reference>
<dbReference type="NCBIfam" id="TIGR00249">
    <property type="entry name" value="sixA"/>
    <property type="match status" value="1"/>
</dbReference>
<name>A0A4Y1YRP1_9PROT</name>
<evidence type="ECO:0000313" key="2">
    <source>
        <dbReference type="Proteomes" id="UP000316473"/>
    </source>
</evidence>
<organism evidence="1 2">
    <name type="scientific">Nitrosomonas stercoris</name>
    <dbReference type="NCBI Taxonomy" id="1444684"/>
    <lineage>
        <taxon>Bacteria</taxon>
        <taxon>Pseudomonadati</taxon>
        <taxon>Pseudomonadota</taxon>
        <taxon>Betaproteobacteria</taxon>
        <taxon>Nitrosomonadales</taxon>
        <taxon>Nitrosomonadaceae</taxon>
        <taxon>Nitrosomonas</taxon>
    </lineage>
</organism>
<protein>
    <recommendedName>
        <fullName evidence="3">Phosphohistidine phosphatase SixA</fullName>
    </recommendedName>
</protein>
<dbReference type="Gene3D" id="3.40.50.1240">
    <property type="entry name" value="Phosphoglycerate mutase-like"/>
    <property type="match status" value="1"/>
</dbReference>
<dbReference type="InterPro" id="IPR004449">
    <property type="entry name" value="SixA"/>
</dbReference>
<dbReference type="InterPro" id="IPR029033">
    <property type="entry name" value="His_PPase_superfam"/>
</dbReference>
<dbReference type="GO" id="GO:0005737">
    <property type="term" value="C:cytoplasm"/>
    <property type="evidence" value="ECO:0007669"/>
    <property type="project" value="InterPro"/>
</dbReference>
<dbReference type="CDD" id="cd07067">
    <property type="entry name" value="HP_PGM_like"/>
    <property type="match status" value="1"/>
</dbReference>
<dbReference type="SUPFAM" id="SSF53254">
    <property type="entry name" value="Phosphoglycerate mutase-like"/>
    <property type="match status" value="1"/>
</dbReference>